<accession>A0A4U6UNS5</accession>
<dbReference type="AlphaFoldDB" id="A0A4U6UNS5"/>
<evidence type="ECO:0000256" key="1">
    <source>
        <dbReference type="SAM" id="SignalP"/>
    </source>
</evidence>
<gene>
    <name evidence="2" type="ORF">SEVIR_5G252016v2</name>
</gene>
<reference evidence="2" key="1">
    <citation type="submission" date="2019-03" db="EMBL/GenBank/DDBJ databases">
        <title>WGS assembly of Setaria viridis.</title>
        <authorList>
            <person name="Huang P."/>
            <person name="Jenkins J."/>
            <person name="Grimwood J."/>
            <person name="Barry K."/>
            <person name="Healey A."/>
            <person name="Mamidi S."/>
            <person name="Sreedasyam A."/>
            <person name="Shu S."/>
            <person name="Feldman M."/>
            <person name="Wu J."/>
            <person name="Yu Y."/>
            <person name="Chen C."/>
            <person name="Johnson J."/>
            <person name="Rokhsar D."/>
            <person name="Baxter I."/>
            <person name="Schmutz J."/>
            <person name="Brutnell T."/>
            <person name="Kellogg E."/>
        </authorList>
    </citation>
    <scope>NUCLEOTIDE SEQUENCE [LARGE SCALE GENOMIC DNA]</scope>
</reference>
<evidence type="ECO:0000313" key="3">
    <source>
        <dbReference type="Proteomes" id="UP000298652"/>
    </source>
</evidence>
<keyword evidence="1" id="KW-0732">Signal</keyword>
<evidence type="ECO:0000313" key="2">
    <source>
        <dbReference type="EMBL" id="TKW15659.1"/>
    </source>
</evidence>
<feature type="signal peptide" evidence="1">
    <location>
        <begin position="1"/>
        <end position="23"/>
    </location>
</feature>
<organism evidence="2 3">
    <name type="scientific">Setaria viridis</name>
    <name type="common">Green bristlegrass</name>
    <name type="synonym">Setaria italica subsp. viridis</name>
    <dbReference type="NCBI Taxonomy" id="4556"/>
    <lineage>
        <taxon>Eukaryota</taxon>
        <taxon>Viridiplantae</taxon>
        <taxon>Streptophyta</taxon>
        <taxon>Embryophyta</taxon>
        <taxon>Tracheophyta</taxon>
        <taxon>Spermatophyta</taxon>
        <taxon>Magnoliopsida</taxon>
        <taxon>Liliopsida</taxon>
        <taxon>Poales</taxon>
        <taxon>Poaceae</taxon>
        <taxon>PACMAD clade</taxon>
        <taxon>Panicoideae</taxon>
        <taxon>Panicodae</taxon>
        <taxon>Paniceae</taxon>
        <taxon>Cenchrinae</taxon>
        <taxon>Setaria</taxon>
    </lineage>
</organism>
<dbReference type="EMBL" id="CM016556">
    <property type="protein sequence ID" value="TKW15659.1"/>
    <property type="molecule type" value="Genomic_DNA"/>
</dbReference>
<feature type="chain" id="PRO_5020342628" evidence="1">
    <location>
        <begin position="24"/>
        <end position="45"/>
    </location>
</feature>
<dbReference type="Gramene" id="TKW15659">
    <property type="protein sequence ID" value="TKW15659"/>
    <property type="gene ID" value="SEVIR_5G252016v2"/>
</dbReference>
<name>A0A4U6UNS5_SETVI</name>
<keyword evidence="3" id="KW-1185">Reference proteome</keyword>
<proteinExistence type="predicted"/>
<sequence>MTTTTMTALTVLMKLVCVMLSAARGGSVGGEELVAVLLIRSVLGS</sequence>
<protein>
    <submittedName>
        <fullName evidence="2">Uncharacterized protein</fullName>
    </submittedName>
</protein>
<dbReference type="Proteomes" id="UP000298652">
    <property type="component" value="Chromosome 5"/>
</dbReference>